<proteinExistence type="predicted"/>
<dbReference type="AlphaFoldDB" id="A0AA87ZW55"/>
<feature type="region of interest" description="Disordered" evidence="1">
    <location>
        <begin position="92"/>
        <end position="139"/>
    </location>
</feature>
<organism evidence="2 3">
    <name type="scientific">Ficus carica</name>
    <name type="common">Common fig</name>
    <dbReference type="NCBI Taxonomy" id="3494"/>
    <lineage>
        <taxon>Eukaryota</taxon>
        <taxon>Viridiplantae</taxon>
        <taxon>Streptophyta</taxon>
        <taxon>Embryophyta</taxon>
        <taxon>Tracheophyta</taxon>
        <taxon>Spermatophyta</taxon>
        <taxon>Magnoliopsida</taxon>
        <taxon>eudicotyledons</taxon>
        <taxon>Gunneridae</taxon>
        <taxon>Pentapetalae</taxon>
        <taxon>rosids</taxon>
        <taxon>fabids</taxon>
        <taxon>Rosales</taxon>
        <taxon>Moraceae</taxon>
        <taxon>Ficeae</taxon>
        <taxon>Ficus</taxon>
    </lineage>
</organism>
<dbReference type="EMBL" id="BTGU01000016">
    <property type="protein sequence ID" value="GMN43353.1"/>
    <property type="molecule type" value="Genomic_DNA"/>
</dbReference>
<protein>
    <recommendedName>
        <fullName evidence="4">Rx N-terminal domain-containing protein</fullName>
    </recommendedName>
</protein>
<name>A0AA87ZW55_FICCA</name>
<evidence type="ECO:0008006" key="4">
    <source>
        <dbReference type="Google" id="ProtNLM"/>
    </source>
</evidence>
<gene>
    <name evidence="2" type="ORF">TIFTF001_012557</name>
</gene>
<reference evidence="2" key="1">
    <citation type="submission" date="2023-07" db="EMBL/GenBank/DDBJ databases">
        <title>draft genome sequence of fig (Ficus carica).</title>
        <authorList>
            <person name="Takahashi T."/>
            <person name="Nishimura K."/>
        </authorList>
    </citation>
    <scope>NUCLEOTIDE SEQUENCE</scope>
</reference>
<dbReference type="Gramene" id="FCD_00027154-RA">
    <property type="protein sequence ID" value="FCD_00027154-RA:cds"/>
    <property type="gene ID" value="FCD_00027154"/>
</dbReference>
<keyword evidence="3" id="KW-1185">Reference proteome</keyword>
<evidence type="ECO:0000313" key="2">
    <source>
        <dbReference type="EMBL" id="GMN43353.1"/>
    </source>
</evidence>
<comment type="caution">
    <text evidence="2">The sequence shown here is derived from an EMBL/GenBank/DDBJ whole genome shotgun (WGS) entry which is preliminary data.</text>
</comment>
<dbReference type="Proteomes" id="UP001187192">
    <property type="component" value="Unassembled WGS sequence"/>
</dbReference>
<sequence>MAAEFVALRLAVVSQAVQTISHLLQHEAASLREVRNVACEIEEAIEICLFEVNSSAYSIKKVFHLHKLRIEIDSINDKLKSIGKSRQRYQIEFSKGEGSGSSSLRNSRRSYPDEEDGEDHVSMKDTSLALKSRLMKEED</sequence>
<accession>A0AA87ZW55</accession>
<evidence type="ECO:0000256" key="1">
    <source>
        <dbReference type="SAM" id="MobiDB-lite"/>
    </source>
</evidence>
<evidence type="ECO:0000313" key="3">
    <source>
        <dbReference type="Proteomes" id="UP001187192"/>
    </source>
</evidence>